<dbReference type="InterPro" id="IPR052732">
    <property type="entry name" value="Cell-binding_unc_protein"/>
</dbReference>
<reference evidence="1 2" key="1">
    <citation type="submission" date="2019-03" db="EMBL/GenBank/DDBJ databases">
        <title>Genomic Encyclopedia of Type Strains, Phase IV (KMG-IV): sequencing the most valuable type-strain genomes for metagenomic binning, comparative biology and taxonomic classification.</title>
        <authorList>
            <person name="Goeker M."/>
        </authorList>
    </citation>
    <scope>NUCLEOTIDE SEQUENCE [LARGE SCALE GENOMIC DNA]</scope>
    <source>
        <strain evidence="1 2">DSM 203</strain>
    </source>
</reference>
<evidence type="ECO:0000313" key="2">
    <source>
        <dbReference type="Proteomes" id="UP000295247"/>
    </source>
</evidence>
<dbReference type="InterPro" id="IPR011009">
    <property type="entry name" value="Kinase-like_dom_sf"/>
</dbReference>
<proteinExistence type="predicted"/>
<organism evidence="1 2">
    <name type="scientific">Marichromatium gracile</name>
    <name type="common">Chromatium gracile</name>
    <dbReference type="NCBI Taxonomy" id="1048"/>
    <lineage>
        <taxon>Bacteria</taxon>
        <taxon>Pseudomonadati</taxon>
        <taxon>Pseudomonadota</taxon>
        <taxon>Gammaproteobacteria</taxon>
        <taxon>Chromatiales</taxon>
        <taxon>Chromatiaceae</taxon>
        <taxon>Marichromatium</taxon>
    </lineage>
</organism>
<dbReference type="PANTHER" id="PTHR43883:SF1">
    <property type="entry name" value="GLUCONOKINASE"/>
    <property type="match status" value="1"/>
</dbReference>
<dbReference type="EMBL" id="SMDC01000003">
    <property type="protein sequence ID" value="TCW37094.1"/>
    <property type="molecule type" value="Genomic_DNA"/>
</dbReference>
<dbReference type="AlphaFoldDB" id="A0A4R4ADX0"/>
<sequence>MDASEFPRLIAALQRPEAYPHPVDRIEHIETHISHVLLAGDFAYKLKKPLDLGFLDCSTLALRRHCCEEEIRLNSRLAPTIYLDVVAIGGEAAHPRIGAAGAALEYAVRMRRFAQSALLAHRPLDGPLIDRLAERLADFHAAIPAAAPDAPWGAPDMVLAPMIENVEQIRARVEAPALLRRLQRIEDWTRARWRVLRPLLEQRRAEGWIRECHGDMHRGNIALIDGEPQIFDGIDFAPELRWIDTASELAFLVMDLEAAGEPGLAQRLLNGYLERGGDYGLLALLRLYQCYRAMVRAKVGAIRAGQTGLAAPERAAAWDACARYLALAEGYTRARRPRLLIACGLSGSGKSHMASALCERLPFVHLRSDVERKRLFGLEAQARTNTGVDGGIYFPSATDWTYERLLHLAETILASGHDVLVDATFTAHQRRVGFAALARRHHAGFAILALEAPLAVLRERVTRRLAAGNDASEATLAVLERQHARCEPPQGEECDRLVRVDTSADPAIERVSEQLETVFAGQAQSCDLAEPPH</sequence>
<dbReference type="PANTHER" id="PTHR43883">
    <property type="entry name" value="SLR0207 PROTEIN"/>
    <property type="match status" value="1"/>
</dbReference>
<gene>
    <name evidence="1" type="ORF">EDC29_103292</name>
</gene>
<dbReference type="Pfam" id="PF13671">
    <property type="entry name" value="AAA_33"/>
    <property type="match status" value="1"/>
</dbReference>
<name>A0A4R4ADX0_MARGR</name>
<accession>A0A4R4ADX0</accession>
<comment type="caution">
    <text evidence="1">The sequence shown here is derived from an EMBL/GenBank/DDBJ whole genome shotgun (WGS) entry which is preliminary data.</text>
</comment>
<evidence type="ECO:0000313" key="1">
    <source>
        <dbReference type="EMBL" id="TCW37094.1"/>
    </source>
</evidence>
<dbReference type="RefSeq" id="WP_132229129.1">
    <property type="nucleotide sequence ID" value="NZ_NRRH01000017.1"/>
</dbReference>
<dbReference type="SUPFAM" id="SSF52540">
    <property type="entry name" value="P-loop containing nucleoside triphosphate hydrolases"/>
    <property type="match status" value="1"/>
</dbReference>
<dbReference type="Gene3D" id="3.90.1200.10">
    <property type="match status" value="1"/>
</dbReference>
<dbReference type="Proteomes" id="UP000295247">
    <property type="component" value="Unassembled WGS sequence"/>
</dbReference>
<dbReference type="SUPFAM" id="SSF56112">
    <property type="entry name" value="Protein kinase-like (PK-like)"/>
    <property type="match status" value="1"/>
</dbReference>
<dbReference type="Gene3D" id="3.40.50.300">
    <property type="entry name" value="P-loop containing nucleotide triphosphate hydrolases"/>
    <property type="match status" value="1"/>
</dbReference>
<dbReference type="InterPro" id="IPR027417">
    <property type="entry name" value="P-loop_NTPase"/>
</dbReference>
<protein>
    <submittedName>
        <fullName evidence="1">Uncharacterized protein</fullName>
    </submittedName>
</protein>